<dbReference type="AlphaFoldDB" id="V4KLC4"/>
<feature type="non-terminal residue" evidence="3">
    <location>
        <position position="821"/>
    </location>
</feature>
<feature type="compositionally biased region" description="Basic and acidic residues" evidence="1">
    <location>
        <begin position="443"/>
        <end position="454"/>
    </location>
</feature>
<reference evidence="3 4" key="1">
    <citation type="journal article" date="2013" name="Front. Plant Sci.">
        <title>The Reference Genome of the Halophytic Plant Eutrema salsugineum.</title>
        <authorList>
            <person name="Yang R."/>
            <person name="Jarvis D.E."/>
            <person name="Chen H."/>
            <person name="Beilstein M.A."/>
            <person name="Grimwood J."/>
            <person name="Jenkins J."/>
            <person name="Shu S."/>
            <person name="Prochnik S."/>
            <person name="Xin M."/>
            <person name="Ma C."/>
            <person name="Schmutz J."/>
            <person name="Wing R.A."/>
            <person name="Mitchell-Olds T."/>
            <person name="Schumaker K.S."/>
            <person name="Wang X."/>
        </authorList>
    </citation>
    <scope>NUCLEOTIDE SEQUENCE [LARGE SCALE GENOMIC DNA]</scope>
</reference>
<dbReference type="Pfam" id="PF09331">
    <property type="entry name" value="DUF1985"/>
    <property type="match status" value="1"/>
</dbReference>
<dbReference type="InterPro" id="IPR015410">
    <property type="entry name" value="DUF1985"/>
</dbReference>
<dbReference type="PANTHER" id="PTHR48449:SF1">
    <property type="entry name" value="DUF1985 DOMAIN-CONTAINING PROTEIN"/>
    <property type="match status" value="1"/>
</dbReference>
<feature type="domain" description="DUF1985" evidence="2">
    <location>
        <begin position="175"/>
        <end position="310"/>
    </location>
</feature>
<dbReference type="EMBL" id="KI517537">
    <property type="protein sequence ID" value="ESQ38710.1"/>
    <property type="molecule type" value="Genomic_DNA"/>
</dbReference>
<dbReference type="Proteomes" id="UP000030689">
    <property type="component" value="Unassembled WGS sequence"/>
</dbReference>
<dbReference type="Gramene" id="ESQ38710">
    <property type="protein sequence ID" value="ESQ38710"/>
    <property type="gene ID" value="EUTSA_v10029459mg"/>
</dbReference>
<feature type="compositionally biased region" description="Basic and acidic residues" evidence="1">
    <location>
        <begin position="575"/>
        <end position="594"/>
    </location>
</feature>
<sequence length="821" mass="91664">MAGKVKKSLTRNNTVPPVSRRVLRSNSKTAPTDHSPMPPMPPRRSDRVEHPIHSSRLNPRRRCRAKVQFAPLLLEWPSQNSKSMEDGEPSNTGMEDGEASNNLSEKLPKRVLGDGCYPVGARLNIYSKANVIGLLVEALKGTKDLEKLLHSQFGKLFHLPVARCCNSAKLVHALLSRQLVTTKKHEIWFLFGGQPLRYSIREFKEITGLNCNPEPDSTEEEDDVGKTGIWKDLFGRAKAMNVFDVLEMLKDPDLPRWKRLPLALIVFVDGVLFCNSKNLALTEKYVAMLTDLDRFMLYPWGRVSFNKTVSRFQAPKAITDAEKRENPVTRLRRQLKQKTSACYGFPLSLQLMALQSIPMLVSKIPQPDNLKTFLEDPEGCQNVITLLHLGDIHAVESDPLVDEVEDAEVAFMQELMAEGYKFTPSDFAVAPAPIVDISDAEDEVTHEQEPEPSTRPKKKQKTHQTEKQEERQGKNSSNLSEDESLDSGPIKELKRWIVRQNTLLLRDIKTELDKRLGVYQEDEEDDDVHQSKEDGEQDDEGQNTKKDGKKPDEDEDEAEDGGEEGGYDGAQSSVRHNDGVHPEAGVHQKERDYEEGTSTYYGGDHYSPRDHAYLKTTEAPTMTPEPGQANSGTTRPPPYFVIPDEDPPTGLNEVDGGRKNLVSGPLVVYKPQTPHPLSYAYKKHEAQTDAQDAEAVANEDDSNLGKDYHTAPEDASDASQKTPCTPKPPQEVEGSSGVRRKSGGTGRGGRGRGTGRGGRGRGKRARVRSDKIRDIYTADSKVKALFVSRSKAPDFCIVTGHTVNNQFFLQIAKPTEWVNTM</sequence>
<keyword evidence="4" id="KW-1185">Reference proteome</keyword>
<evidence type="ECO:0000313" key="3">
    <source>
        <dbReference type="EMBL" id="ESQ38710.1"/>
    </source>
</evidence>
<feature type="region of interest" description="Disordered" evidence="1">
    <location>
        <begin position="441"/>
        <end position="487"/>
    </location>
</feature>
<feature type="region of interest" description="Disordered" evidence="1">
    <location>
        <begin position="78"/>
        <end position="104"/>
    </location>
</feature>
<dbReference type="PANTHER" id="PTHR48449">
    <property type="entry name" value="DUF1985 DOMAIN-CONTAINING PROTEIN"/>
    <property type="match status" value="1"/>
</dbReference>
<feature type="compositionally biased region" description="Basic and acidic residues" evidence="1">
    <location>
        <begin position="463"/>
        <end position="473"/>
    </location>
</feature>
<feature type="compositionally biased region" description="Polar residues" evidence="1">
    <location>
        <begin position="89"/>
        <end position="104"/>
    </location>
</feature>
<feature type="region of interest" description="Disordered" evidence="1">
    <location>
        <begin position="1"/>
        <end position="61"/>
    </location>
</feature>
<feature type="compositionally biased region" description="Acidic residues" evidence="1">
    <location>
        <begin position="553"/>
        <end position="566"/>
    </location>
</feature>
<feature type="region of interest" description="Disordered" evidence="1">
    <location>
        <begin position="518"/>
        <end position="658"/>
    </location>
</feature>
<dbReference type="OMA" id="THEQEPE"/>
<feature type="compositionally biased region" description="Gly residues" evidence="1">
    <location>
        <begin position="743"/>
        <end position="757"/>
    </location>
</feature>
<gene>
    <name evidence="3" type="ORF">EUTSA_v10029459mg</name>
</gene>
<evidence type="ECO:0000259" key="2">
    <source>
        <dbReference type="Pfam" id="PF09331"/>
    </source>
</evidence>
<dbReference type="KEGG" id="eus:EUTSA_v10029459mg"/>
<feature type="compositionally biased region" description="Basic and acidic residues" evidence="1">
    <location>
        <begin position="542"/>
        <end position="552"/>
    </location>
</feature>
<proteinExistence type="predicted"/>
<feature type="compositionally biased region" description="Basic and acidic residues" evidence="1">
    <location>
        <begin position="43"/>
        <end position="52"/>
    </location>
</feature>
<evidence type="ECO:0000313" key="4">
    <source>
        <dbReference type="Proteomes" id="UP000030689"/>
    </source>
</evidence>
<feature type="compositionally biased region" description="Basic and acidic residues" evidence="1">
    <location>
        <begin position="703"/>
        <end position="712"/>
    </location>
</feature>
<evidence type="ECO:0000256" key="1">
    <source>
        <dbReference type="SAM" id="MobiDB-lite"/>
    </source>
</evidence>
<name>V4KLC4_EUTSA</name>
<organism evidence="3 4">
    <name type="scientific">Eutrema salsugineum</name>
    <name type="common">Saltwater cress</name>
    <name type="synonym">Sisymbrium salsugineum</name>
    <dbReference type="NCBI Taxonomy" id="72664"/>
    <lineage>
        <taxon>Eukaryota</taxon>
        <taxon>Viridiplantae</taxon>
        <taxon>Streptophyta</taxon>
        <taxon>Embryophyta</taxon>
        <taxon>Tracheophyta</taxon>
        <taxon>Spermatophyta</taxon>
        <taxon>Magnoliopsida</taxon>
        <taxon>eudicotyledons</taxon>
        <taxon>Gunneridae</taxon>
        <taxon>Pentapetalae</taxon>
        <taxon>rosids</taxon>
        <taxon>malvids</taxon>
        <taxon>Brassicales</taxon>
        <taxon>Brassicaceae</taxon>
        <taxon>Eutremeae</taxon>
        <taxon>Eutrema</taxon>
    </lineage>
</organism>
<feature type="region of interest" description="Disordered" evidence="1">
    <location>
        <begin position="678"/>
        <end position="769"/>
    </location>
</feature>
<accession>V4KLC4</accession>
<protein>
    <recommendedName>
        <fullName evidence="2">DUF1985 domain-containing protein</fullName>
    </recommendedName>
</protein>